<dbReference type="PROSITE" id="PS00893">
    <property type="entry name" value="NUDIX_BOX"/>
    <property type="match status" value="1"/>
</dbReference>
<keyword evidence="3 5" id="KW-0378">Hydrolase</keyword>
<dbReference type="InterPro" id="IPR029033">
    <property type="entry name" value="His_PPase_superfam"/>
</dbReference>
<dbReference type="CDD" id="cd03673">
    <property type="entry name" value="NUDIX_Ap6A_hydrolase"/>
    <property type="match status" value="1"/>
</dbReference>
<comment type="caution">
    <text evidence="7">The sequence shown here is derived from an EMBL/GenBank/DDBJ whole genome shotgun (WGS) entry which is preliminary data.</text>
</comment>
<dbReference type="CDD" id="cd07067">
    <property type="entry name" value="HP_PGM_like"/>
    <property type="match status" value="1"/>
</dbReference>
<dbReference type="EMBL" id="MLIK01000019">
    <property type="protein sequence ID" value="OHU22551.1"/>
    <property type="molecule type" value="Genomic_DNA"/>
</dbReference>
<sequence length="315" mass="34949">MPDPTTRTGAAVLAAGAALWRYQDSPGQEDAAGAIEVALVHRPRYDDWSLPKGKLDPGETAAIAAVREIAEETGFTARLGRRLPSVSYPVSQGTKRVRYWAAQAIDGKFEANHEVDEIKWLPVATAIKTVSYAVDRKVLRNFAKHEIDTRTLIIVRHAKAGRKERYSGDDTLRPLDKKGRAQSEALTGQLLAFGASAIHAADRLRCRQTVEPLAEELNTVIFSEPALSEEAYWADRKRAHRRILEIAGLDGVRVLCTQGQVIPDLIEWWAQRDGVRPDKSRNRKGSMWVLSICGQKLLAADHLDSPLPAVGWQQH</sequence>
<dbReference type="Pfam" id="PF00293">
    <property type="entry name" value="NUDIX"/>
    <property type="match status" value="1"/>
</dbReference>
<evidence type="ECO:0000313" key="8">
    <source>
        <dbReference type="Proteomes" id="UP000179616"/>
    </source>
</evidence>
<dbReference type="InterPro" id="IPR020476">
    <property type="entry name" value="Nudix_hydrolase"/>
</dbReference>
<evidence type="ECO:0000256" key="4">
    <source>
        <dbReference type="ARBA" id="ARBA00022842"/>
    </source>
</evidence>
<evidence type="ECO:0000313" key="7">
    <source>
        <dbReference type="EMBL" id="OHU22551.1"/>
    </source>
</evidence>
<evidence type="ECO:0000259" key="6">
    <source>
        <dbReference type="PROSITE" id="PS51462"/>
    </source>
</evidence>
<evidence type="ECO:0000256" key="5">
    <source>
        <dbReference type="RuleBase" id="RU003476"/>
    </source>
</evidence>
<dbReference type="PANTHER" id="PTHR43222:SF9">
    <property type="entry name" value="8-OXO-(D)GTP PHOSPHATASE"/>
    <property type="match status" value="1"/>
</dbReference>
<dbReference type="PANTHER" id="PTHR43222">
    <property type="entry name" value="NUDIX HYDROLASE 23"/>
    <property type="match status" value="1"/>
</dbReference>
<organism evidence="7 8">
    <name type="scientific">Mycobacteroides franklinii</name>
    <dbReference type="NCBI Taxonomy" id="948102"/>
    <lineage>
        <taxon>Bacteria</taxon>
        <taxon>Bacillati</taxon>
        <taxon>Actinomycetota</taxon>
        <taxon>Actinomycetes</taxon>
        <taxon>Mycobacteriales</taxon>
        <taxon>Mycobacteriaceae</taxon>
        <taxon>Mycobacteroides</taxon>
    </lineage>
</organism>
<evidence type="ECO:0000256" key="2">
    <source>
        <dbReference type="ARBA" id="ARBA00005582"/>
    </source>
</evidence>
<name>A0A1S1LA32_9MYCO</name>
<comment type="similarity">
    <text evidence="2 5">Belongs to the Nudix hydrolase family.</text>
</comment>
<dbReference type="RefSeq" id="WP_070938989.1">
    <property type="nucleotide sequence ID" value="NZ_MLIK01000019.1"/>
</dbReference>
<dbReference type="Pfam" id="PF00300">
    <property type="entry name" value="His_Phos_1"/>
    <property type="match status" value="1"/>
</dbReference>
<accession>A0A1S1LA32</accession>
<dbReference type="Gene3D" id="3.90.79.10">
    <property type="entry name" value="Nucleoside Triphosphate Pyrophosphohydrolase"/>
    <property type="match status" value="1"/>
</dbReference>
<dbReference type="InterPro" id="IPR013078">
    <property type="entry name" value="His_Pase_superF_clade-1"/>
</dbReference>
<dbReference type="SUPFAM" id="SSF55811">
    <property type="entry name" value="Nudix"/>
    <property type="match status" value="1"/>
</dbReference>
<dbReference type="STRING" id="948102.BKG76_19100"/>
<dbReference type="InterPro" id="IPR015797">
    <property type="entry name" value="NUDIX_hydrolase-like_dom_sf"/>
</dbReference>
<evidence type="ECO:0000256" key="3">
    <source>
        <dbReference type="ARBA" id="ARBA00022801"/>
    </source>
</evidence>
<gene>
    <name evidence="7" type="ORF">BKG76_19100</name>
</gene>
<evidence type="ECO:0000256" key="1">
    <source>
        <dbReference type="ARBA" id="ARBA00001946"/>
    </source>
</evidence>
<dbReference type="AlphaFoldDB" id="A0A1S1LA32"/>
<dbReference type="GO" id="GO:0016787">
    <property type="term" value="F:hydrolase activity"/>
    <property type="evidence" value="ECO:0007669"/>
    <property type="project" value="UniProtKB-KW"/>
</dbReference>
<comment type="cofactor">
    <cofactor evidence="1">
        <name>Mg(2+)</name>
        <dbReference type="ChEBI" id="CHEBI:18420"/>
    </cofactor>
</comment>
<dbReference type="SMART" id="SM00855">
    <property type="entry name" value="PGAM"/>
    <property type="match status" value="1"/>
</dbReference>
<dbReference type="PRINTS" id="PR00502">
    <property type="entry name" value="NUDIXFAMILY"/>
</dbReference>
<dbReference type="PROSITE" id="PS51462">
    <property type="entry name" value="NUDIX"/>
    <property type="match status" value="1"/>
</dbReference>
<keyword evidence="4" id="KW-0460">Magnesium</keyword>
<protein>
    <submittedName>
        <fullName evidence="7">NUDIX hydrolase</fullName>
    </submittedName>
</protein>
<reference evidence="7 8" key="1">
    <citation type="submission" date="2016-10" db="EMBL/GenBank/DDBJ databases">
        <title>Evaluation of Human, Veterinary and Environmental Mycobacterium chelonae Isolates by Core Genome Phylogenomic Analysis, Targeted Gene Comparison, and Anti-microbial Susceptibility Patterns: A Tale of Mistaken Identities.</title>
        <authorList>
            <person name="Fogelson S.B."/>
            <person name="Camus A.C."/>
            <person name="Lorenz W."/>
            <person name="Vasireddy R."/>
            <person name="Vasireddy S."/>
            <person name="Smith T."/>
            <person name="Brown-Elliott B.A."/>
            <person name="Wallace R.J.Jr."/>
            <person name="Hasan N.A."/>
            <person name="Reischl U."/>
            <person name="Sanchez S."/>
        </authorList>
    </citation>
    <scope>NUCLEOTIDE SEQUENCE [LARGE SCALE GENOMIC DNA]</scope>
    <source>
        <strain evidence="7 8">1559</strain>
    </source>
</reference>
<dbReference type="GeneID" id="57168925"/>
<dbReference type="InterPro" id="IPR020084">
    <property type="entry name" value="NUDIX_hydrolase_CS"/>
</dbReference>
<dbReference type="InterPro" id="IPR000086">
    <property type="entry name" value="NUDIX_hydrolase_dom"/>
</dbReference>
<dbReference type="Gene3D" id="3.40.50.1240">
    <property type="entry name" value="Phosphoglycerate mutase-like"/>
    <property type="match status" value="1"/>
</dbReference>
<dbReference type="OrthoDB" id="4287477at2"/>
<dbReference type="Proteomes" id="UP000179616">
    <property type="component" value="Unassembled WGS sequence"/>
</dbReference>
<proteinExistence type="inferred from homology"/>
<feature type="domain" description="Nudix hydrolase" evidence="6">
    <location>
        <begin position="10"/>
        <end position="143"/>
    </location>
</feature>
<dbReference type="SUPFAM" id="SSF53254">
    <property type="entry name" value="Phosphoglycerate mutase-like"/>
    <property type="match status" value="1"/>
</dbReference>